<dbReference type="Gene3D" id="3.40.50.150">
    <property type="entry name" value="Vaccinia Virus protein VP39"/>
    <property type="match status" value="1"/>
</dbReference>
<dbReference type="SUPFAM" id="SSF53335">
    <property type="entry name" value="S-adenosyl-L-methionine-dependent methyltransferases"/>
    <property type="match status" value="1"/>
</dbReference>
<keyword evidence="2" id="KW-0489">Methyltransferase</keyword>
<feature type="domain" description="Methyltransferase type 11" evidence="1">
    <location>
        <begin position="48"/>
        <end position="92"/>
    </location>
</feature>
<keyword evidence="2" id="KW-0808">Transferase</keyword>
<dbReference type="Pfam" id="PF08241">
    <property type="entry name" value="Methyltransf_11"/>
    <property type="match status" value="1"/>
</dbReference>
<name>A0A0G1X157_9BACT</name>
<dbReference type="Proteomes" id="UP000034739">
    <property type="component" value="Unassembled WGS sequence"/>
</dbReference>
<dbReference type="InterPro" id="IPR029063">
    <property type="entry name" value="SAM-dependent_MTases_sf"/>
</dbReference>
<reference evidence="2 3" key="1">
    <citation type="journal article" date="2015" name="Nature">
        <title>rRNA introns, odd ribosomes, and small enigmatic genomes across a large radiation of phyla.</title>
        <authorList>
            <person name="Brown C.T."/>
            <person name="Hug L.A."/>
            <person name="Thomas B.C."/>
            <person name="Sharon I."/>
            <person name="Castelle C.J."/>
            <person name="Singh A."/>
            <person name="Wilkins M.J."/>
            <person name="Williams K.H."/>
            <person name="Banfield J.F."/>
        </authorList>
    </citation>
    <scope>NUCLEOTIDE SEQUENCE [LARGE SCALE GENOMIC DNA]</scope>
</reference>
<gene>
    <name evidence="2" type="ORF">UY16_C0012G0001</name>
</gene>
<sequence>MNIPRGALVLEVGSGNNPNPRSDILVDRYPFHNGQRAGGFRIVVDRPLIAADGYSLPFKDKAFDYVICSHTLEHMEDPKKFVKEIMRVAKAGYIEVPSDVSERIFGWDFHLWYCRLVGKTLVLCKKKEGERLGGFFHRLIADTIWFRRFFEEHEGKFYIKYEWKQNIALRMDTKEPLKADIDALDHAAWQVLKQAKPNPLPDAVFYLAWMKRRIVRKAIKMARIFLWDTQRILLKEKIIERMMGLVVCPICTSDKLVRSGDTISCKKCDTGFPVVGA</sequence>
<evidence type="ECO:0000313" key="3">
    <source>
        <dbReference type="Proteomes" id="UP000034739"/>
    </source>
</evidence>
<protein>
    <submittedName>
        <fullName evidence="2">Methyltransferase type 11</fullName>
    </submittedName>
</protein>
<evidence type="ECO:0000259" key="1">
    <source>
        <dbReference type="Pfam" id="PF08241"/>
    </source>
</evidence>
<dbReference type="GO" id="GO:0032259">
    <property type="term" value="P:methylation"/>
    <property type="evidence" value="ECO:0007669"/>
    <property type="project" value="UniProtKB-KW"/>
</dbReference>
<accession>A0A0G1X157</accession>
<feature type="non-terminal residue" evidence="2">
    <location>
        <position position="277"/>
    </location>
</feature>
<dbReference type="AlphaFoldDB" id="A0A0G1X157"/>
<dbReference type="EMBL" id="LCOY01000012">
    <property type="protein sequence ID" value="KKU88160.1"/>
    <property type="molecule type" value="Genomic_DNA"/>
</dbReference>
<organism evidence="2 3">
    <name type="scientific">Candidatus Gottesmanbacteria bacterium GW2011_GWA2_47_9</name>
    <dbReference type="NCBI Taxonomy" id="1618445"/>
    <lineage>
        <taxon>Bacteria</taxon>
        <taxon>Candidatus Gottesmaniibacteriota</taxon>
    </lineage>
</organism>
<comment type="caution">
    <text evidence="2">The sequence shown here is derived from an EMBL/GenBank/DDBJ whole genome shotgun (WGS) entry which is preliminary data.</text>
</comment>
<dbReference type="GO" id="GO:0008757">
    <property type="term" value="F:S-adenosylmethionine-dependent methyltransferase activity"/>
    <property type="evidence" value="ECO:0007669"/>
    <property type="project" value="InterPro"/>
</dbReference>
<proteinExistence type="predicted"/>
<dbReference type="InterPro" id="IPR013216">
    <property type="entry name" value="Methyltransf_11"/>
</dbReference>
<evidence type="ECO:0000313" key="2">
    <source>
        <dbReference type="EMBL" id="KKU88160.1"/>
    </source>
</evidence>